<comment type="subunit">
    <text evidence="2">Homodimer.</text>
</comment>
<dbReference type="Proteomes" id="UP001485459">
    <property type="component" value="Chromosome"/>
</dbReference>
<dbReference type="InterPro" id="IPR020672">
    <property type="entry name" value="Ribose5P_isomerase_typA_subgr"/>
</dbReference>
<dbReference type="PANTHER" id="PTHR11934:SF0">
    <property type="entry name" value="RIBOSE-5-PHOSPHATE ISOMERASE"/>
    <property type="match status" value="1"/>
</dbReference>
<comment type="function">
    <text evidence="2">Catalyzes the reversible conversion of ribose-5-phosphate to ribulose 5-phosphate.</text>
</comment>
<comment type="pathway">
    <text evidence="2">Carbohydrate degradation; pentose phosphate pathway; D-ribose 5-phosphate from D-ribulose 5-phosphate (non-oxidative stage): step 1/1.</text>
</comment>
<comment type="catalytic activity">
    <reaction evidence="2">
        <text>aldehydo-D-ribose 5-phosphate = D-ribulose 5-phosphate</text>
        <dbReference type="Rhea" id="RHEA:14657"/>
        <dbReference type="ChEBI" id="CHEBI:58121"/>
        <dbReference type="ChEBI" id="CHEBI:58273"/>
        <dbReference type="EC" id="5.3.1.6"/>
    </reaction>
</comment>
<feature type="active site" description="Proton acceptor" evidence="2">
    <location>
        <position position="104"/>
    </location>
</feature>
<evidence type="ECO:0000256" key="2">
    <source>
        <dbReference type="HAMAP-Rule" id="MF_00170"/>
    </source>
</evidence>
<protein>
    <recommendedName>
        <fullName evidence="2">Ribose-5-phosphate isomerase A</fullName>
        <ecNumber evidence="2">5.3.1.6</ecNumber>
    </recommendedName>
    <alternativeName>
        <fullName evidence="2">Phosphoriboisomerase A</fullName>
        <shortName evidence="2">PRI</shortName>
    </alternativeName>
</protein>
<dbReference type="Gene3D" id="3.40.50.1360">
    <property type="match status" value="1"/>
</dbReference>
<dbReference type="GO" id="GO:0004751">
    <property type="term" value="F:ribose-5-phosphate isomerase activity"/>
    <property type="evidence" value="ECO:0007669"/>
    <property type="project" value="UniProtKB-EC"/>
</dbReference>
<name>A0ABZ2YRL2_9BACT</name>
<feature type="binding site" evidence="2">
    <location>
        <begin position="30"/>
        <end position="33"/>
    </location>
    <ligand>
        <name>substrate</name>
    </ligand>
</feature>
<dbReference type="Gene3D" id="3.30.70.260">
    <property type="match status" value="1"/>
</dbReference>
<proteinExistence type="inferred from homology"/>
<dbReference type="PANTHER" id="PTHR11934">
    <property type="entry name" value="RIBOSE-5-PHOSPHATE ISOMERASE"/>
    <property type="match status" value="1"/>
</dbReference>
<dbReference type="CDD" id="cd01398">
    <property type="entry name" value="RPI_A"/>
    <property type="match status" value="1"/>
</dbReference>
<gene>
    <name evidence="2 3" type="primary">rpiA</name>
    <name evidence="3" type="ORF">WJU16_05235</name>
</gene>
<feature type="binding site" evidence="2">
    <location>
        <begin position="95"/>
        <end position="98"/>
    </location>
    <ligand>
        <name>substrate</name>
    </ligand>
</feature>
<keyword evidence="1 2" id="KW-0413">Isomerase</keyword>
<dbReference type="SUPFAM" id="SSF75445">
    <property type="entry name" value="D-ribose-5-phosphate isomerase (RpiA), lid domain"/>
    <property type="match status" value="1"/>
</dbReference>
<accession>A0ABZ2YRL2</accession>
<evidence type="ECO:0000313" key="4">
    <source>
        <dbReference type="Proteomes" id="UP001485459"/>
    </source>
</evidence>
<sequence length="223" mass="23141">MASQQENDKQLAAQAAVALLADGMTVGLGTGSTATAALHAIAARKLSITGVPTSRQTAELAMALGIPLADINEVPHIDITLDGADEFTVSLDLIKGGGGALLHEKIVAVRSRQLVIMTDASKLVERLGKFRVPVEVIPFAVRYVQEQIAGMGAACTVRPDVVTDEGNLIVDADFGLVESPSALGARLKSITGVVEHGIFAGIATLVFMGDNGTVRRFPQVSGS</sequence>
<dbReference type="EC" id="5.3.1.6" evidence="2"/>
<dbReference type="EMBL" id="CP149822">
    <property type="protein sequence ID" value="WZN42435.1"/>
    <property type="molecule type" value="Genomic_DNA"/>
</dbReference>
<dbReference type="Pfam" id="PF06026">
    <property type="entry name" value="Rib_5-P_isom_A"/>
    <property type="match status" value="1"/>
</dbReference>
<dbReference type="HAMAP" id="MF_00170">
    <property type="entry name" value="Rib_5P_isom_A"/>
    <property type="match status" value="1"/>
</dbReference>
<reference evidence="4" key="1">
    <citation type="submission" date="2024-03" db="EMBL/GenBank/DDBJ databases">
        <title>Chitinophaga horti sp. nov., isolated from garden soil.</title>
        <authorList>
            <person name="Lee D.S."/>
            <person name="Han D.M."/>
            <person name="Baek J.H."/>
            <person name="Choi D.G."/>
            <person name="Jeon J.H."/>
            <person name="Jeon C.O."/>
        </authorList>
    </citation>
    <scope>NUCLEOTIDE SEQUENCE [LARGE SCALE GENOMIC DNA]</scope>
    <source>
        <strain evidence="4">GPA1</strain>
    </source>
</reference>
<dbReference type="NCBIfam" id="TIGR00021">
    <property type="entry name" value="rpiA"/>
    <property type="match status" value="1"/>
</dbReference>
<evidence type="ECO:0000256" key="1">
    <source>
        <dbReference type="ARBA" id="ARBA00023235"/>
    </source>
</evidence>
<evidence type="ECO:0000313" key="3">
    <source>
        <dbReference type="EMBL" id="WZN42435.1"/>
    </source>
</evidence>
<dbReference type="RefSeq" id="WP_341837269.1">
    <property type="nucleotide sequence ID" value="NZ_CP149822.1"/>
</dbReference>
<dbReference type="SMART" id="SM01134">
    <property type="entry name" value="DeoRC"/>
    <property type="match status" value="1"/>
</dbReference>
<feature type="binding site" evidence="2">
    <location>
        <position position="122"/>
    </location>
    <ligand>
        <name>substrate</name>
    </ligand>
</feature>
<organism evidence="3 4">
    <name type="scientific">Chitinophaga pollutisoli</name>
    <dbReference type="NCBI Taxonomy" id="3133966"/>
    <lineage>
        <taxon>Bacteria</taxon>
        <taxon>Pseudomonadati</taxon>
        <taxon>Bacteroidota</taxon>
        <taxon>Chitinophagia</taxon>
        <taxon>Chitinophagales</taxon>
        <taxon>Chitinophagaceae</taxon>
        <taxon>Chitinophaga</taxon>
    </lineage>
</organism>
<comment type="similarity">
    <text evidence="2">Belongs to the ribose 5-phosphate isomerase family.</text>
</comment>
<feature type="binding site" evidence="2">
    <location>
        <begin position="82"/>
        <end position="85"/>
    </location>
    <ligand>
        <name>substrate</name>
    </ligand>
</feature>
<dbReference type="InterPro" id="IPR004788">
    <property type="entry name" value="Ribose5P_isomerase_type_A"/>
</dbReference>
<keyword evidence="4" id="KW-1185">Reference proteome</keyword>
<dbReference type="InterPro" id="IPR037171">
    <property type="entry name" value="NagB/RpiA_transferase-like"/>
</dbReference>
<dbReference type="NCBIfam" id="NF001924">
    <property type="entry name" value="PRK00702.1"/>
    <property type="match status" value="1"/>
</dbReference>
<dbReference type="SUPFAM" id="SSF100950">
    <property type="entry name" value="NagB/RpiA/CoA transferase-like"/>
    <property type="match status" value="1"/>
</dbReference>